<dbReference type="EMBL" id="ASRV01000149">
    <property type="protein sequence ID" value="EOR24551.1"/>
    <property type="molecule type" value="Genomic_DNA"/>
</dbReference>
<keyword evidence="2" id="KW-1185">Reference proteome</keyword>
<protein>
    <submittedName>
        <fullName evidence="1">Putative glycosyl/glycerophosphate transferase</fullName>
    </submittedName>
</protein>
<proteinExistence type="predicted"/>
<dbReference type="InterPro" id="IPR043149">
    <property type="entry name" value="TagF_N"/>
</dbReference>
<dbReference type="GO" id="GO:0047355">
    <property type="term" value="F:CDP-glycerol glycerophosphotransferase activity"/>
    <property type="evidence" value="ECO:0007669"/>
    <property type="project" value="InterPro"/>
</dbReference>
<dbReference type="AlphaFoldDB" id="R9CBH0"/>
<accession>R9CBH0</accession>
<dbReference type="InterPro" id="IPR007554">
    <property type="entry name" value="Glycerophosphate_synth"/>
</dbReference>
<organism evidence="1 2">
    <name type="scientific">Clostridium sartagoforme AAU1</name>
    <dbReference type="NCBI Taxonomy" id="1202534"/>
    <lineage>
        <taxon>Bacteria</taxon>
        <taxon>Bacillati</taxon>
        <taxon>Bacillota</taxon>
        <taxon>Clostridia</taxon>
        <taxon>Eubacteriales</taxon>
        <taxon>Clostridiaceae</taxon>
        <taxon>Clostridium</taxon>
    </lineage>
</organism>
<comment type="caution">
    <text evidence="1">The sequence shown here is derived from an EMBL/GenBank/DDBJ whole genome shotgun (WGS) entry which is preliminary data.</text>
</comment>
<keyword evidence="1" id="KW-0808">Transferase</keyword>
<reference evidence="1 2" key="1">
    <citation type="submission" date="2013-03" db="EMBL/GenBank/DDBJ databases">
        <title>Whole genome shotgun sequencing of Clostridium sartagoforme AAU1.</title>
        <authorList>
            <person name="Joshi C.G."/>
            <person name="Duggirala S.M."/>
            <person name="Nathani N.M."/>
            <person name="Bhatt V.D."/>
            <person name="Patel A.K."/>
            <person name="Pandya P.R."/>
            <person name="KaPatel J.A."/>
        </authorList>
    </citation>
    <scope>NUCLEOTIDE SEQUENCE [LARGE SCALE GENOMIC DNA]</scope>
    <source>
        <strain evidence="1 2">AAU1</strain>
    </source>
</reference>
<dbReference type="GO" id="GO:0016020">
    <property type="term" value="C:membrane"/>
    <property type="evidence" value="ECO:0007669"/>
    <property type="project" value="InterPro"/>
</dbReference>
<name>R9CBH0_9CLOT</name>
<dbReference type="RefSeq" id="WP_016207769.1">
    <property type="nucleotide sequence ID" value="NZ_ASRV01000149.1"/>
</dbReference>
<evidence type="ECO:0000313" key="2">
    <source>
        <dbReference type="Proteomes" id="UP000013988"/>
    </source>
</evidence>
<sequence length="159" mass="18706">MSKLGKLFNVCISYISCLCFRNSKKVIFGSWFGNKFADNSKYLFKSMLVDKRLRAIWITKNIDIYNEMKKQGYEVYIHNSLKGIYHQLTASKYCTCTGKDDVSYYLLGNAKHIELWHGIPLKKIMYDDNINNNHKDNDDDNILKKYLKDLKQKSRSSIH</sequence>
<dbReference type="Pfam" id="PF04464">
    <property type="entry name" value="Glyphos_transf"/>
    <property type="match status" value="1"/>
</dbReference>
<gene>
    <name evidence="1" type="ORF">A500_12219</name>
</gene>
<evidence type="ECO:0000313" key="1">
    <source>
        <dbReference type="EMBL" id="EOR24551.1"/>
    </source>
</evidence>
<dbReference type="PATRIC" id="fig|1202534.3.peg.2424"/>
<dbReference type="Gene3D" id="3.40.50.11820">
    <property type="match status" value="1"/>
</dbReference>
<dbReference type="Proteomes" id="UP000013988">
    <property type="component" value="Unassembled WGS sequence"/>
</dbReference>